<dbReference type="Proteomes" id="UP001152320">
    <property type="component" value="Chromosome 10"/>
</dbReference>
<evidence type="ECO:0000313" key="1">
    <source>
        <dbReference type="EMBL" id="KAJ8034436.1"/>
    </source>
</evidence>
<dbReference type="PANTHER" id="PTHR47331">
    <property type="entry name" value="PHD-TYPE DOMAIN-CONTAINING PROTEIN"/>
    <property type="match status" value="1"/>
</dbReference>
<gene>
    <name evidence="1" type="ORF">HOLleu_21277</name>
</gene>
<comment type="caution">
    <text evidence="1">The sequence shown here is derived from an EMBL/GenBank/DDBJ whole genome shotgun (WGS) entry which is preliminary data.</text>
</comment>
<keyword evidence="2" id="KW-1185">Reference proteome</keyword>
<accession>A0A9Q1BX16</accession>
<proteinExistence type="predicted"/>
<dbReference type="AlphaFoldDB" id="A0A9Q1BX16"/>
<name>A0A9Q1BX16_HOLLE</name>
<organism evidence="1 2">
    <name type="scientific">Holothuria leucospilota</name>
    <name type="common">Black long sea cucumber</name>
    <name type="synonym">Mertensiothuria leucospilota</name>
    <dbReference type="NCBI Taxonomy" id="206669"/>
    <lineage>
        <taxon>Eukaryota</taxon>
        <taxon>Metazoa</taxon>
        <taxon>Echinodermata</taxon>
        <taxon>Eleutherozoa</taxon>
        <taxon>Echinozoa</taxon>
        <taxon>Holothuroidea</taxon>
        <taxon>Aspidochirotacea</taxon>
        <taxon>Aspidochirotida</taxon>
        <taxon>Holothuriidae</taxon>
        <taxon>Holothuria</taxon>
    </lineage>
</organism>
<sequence>MHLKSTDIDESDNYFSEKQRDYISVLDLVKNTKISFKAKAEQKALSADSNSGDSSNKEYLRLLNLPKVELEVFHGNPLHFHQFIKAFEANVDKVCDDDDFKLSRLMQYIAGPAKEAIRGCQLIGGTGGYAQARSILDSRFGDPHLVTERLLRELKFGKQVKTPQEIRQLSDDIKNAFLVLSQLKNFTGSEFAIRNT</sequence>
<dbReference type="EMBL" id="JAIZAY010000010">
    <property type="protein sequence ID" value="KAJ8034436.1"/>
    <property type="molecule type" value="Genomic_DNA"/>
</dbReference>
<protein>
    <submittedName>
        <fullName evidence="1">Uncharacterized protein</fullName>
    </submittedName>
</protein>
<reference evidence="1" key="1">
    <citation type="submission" date="2021-10" db="EMBL/GenBank/DDBJ databases">
        <title>Tropical sea cucumber genome reveals ecological adaptation and Cuvierian tubules defense mechanism.</title>
        <authorList>
            <person name="Chen T."/>
        </authorList>
    </citation>
    <scope>NUCLEOTIDE SEQUENCE</scope>
    <source>
        <strain evidence="1">Nanhai2018</strain>
        <tissue evidence="1">Muscle</tissue>
    </source>
</reference>
<dbReference type="OrthoDB" id="10065844at2759"/>
<evidence type="ECO:0000313" key="2">
    <source>
        <dbReference type="Proteomes" id="UP001152320"/>
    </source>
</evidence>